<dbReference type="SMART" id="SM00418">
    <property type="entry name" value="HTH_ARSR"/>
    <property type="match status" value="1"/>
</dbReference>
<dbReference type="PROSITE" id="PS50987">
    <property type="entry name" value="HTH_ARSR_2"/>
    <property type="match status" value="1"/>
</dbReference>
<dbReference type="GO" id="GO:0003700">
    <property type="term" value="F:DNA-binding transcription factor activity"/>
    <property type="evidence" value="ECO:0007669"/>
    <property type="project" value="InterPro"/>
</dbReference>
<dbReference type="NCBIfam" id="NF033788">
    <property type="entry name" value="HTH_metalloreg"/>
    <property type="match status" value="1"/>
</dbReference>
<feature type="domain" description="HTH arsR-type" evidence="4">
    <location>
        <begin position="7"/>
        <end position="100"/>
    </location>
</feature>
<evidence type="ECO:0000313" key="5">
    <source>
        <dbReference type="EMBL" id="PIR86480.1"/>
    </source>
</evidence>
<dbReference type="PRINTS" id="PR00778">
    <property type="entry name" value="HTHARSR"/>
</dbReference>
<evidence type="ECO:0000259" key="4">
    <source>
        <dbReference type="PROSITE" id="PS50987"/>
    </source>
</evidence>
<dbReference type="InterPro" id="IPR036388">
    <property type="entry name" value="WH-like_DNA-bd_sf"/>
</dbReference>
<dbReference type="Pfam" id="PF01022">
    <property type="entry name" value="HTH_5"/>
    <property type="match status" value="1"/>
</dbReference>
<organism evidence="5 6">
    <name type="scientific">Candidatus Kaiserbacteria bacterium CG10_big_fil_rev_8_21_14_0_10_43_70</name>
    <dbReference type="NCBI Taxonomy" id="1974605"/>
    <lineage>
        <taxon>Bacteria</taxon>
        <taxon>Candidatus Kaiseribacteriota</taxon>
    </lineage>
</organism>
<evidence type="ECO:0000256" key="3">
    <source>
        <dbReference type="ARBA" id="ARBA00023163"/>
    </source>
</evidence>
<accession>A0A2H0UJC1</accession>
<dbReference type="InterPro" id="IPR051011">
    <property type="entry name" value="Metal_resp_trans_reg"/>
</dbReference>
<sequence>MIISSYIKRDNAHSVMTVMKILSNANRYNLMKILLNARRDLCVHELSEAIGISQSATSHQLAYLEARGVVKGIRMGKTMCYEPTDSPLTKKVARVIESLK</sequence>
<dbReference type="InterPro" id="IPR001845">
    <property type="entry name" value="HTH_ArsR_DNA-bd_dom"/>
</dbReference>
<evidence type="ECO:0000256" key="2">
    <source>
        <dbReference type="ARBA" id="ARBA00023125"/>
    </source>
</evidence>
<name>A0A2H0UJC1_9BACT</name>
<keyword evidence="2" id="KW-0238">DNA-binding</keyword>
<gene>
    <name evidence="5" type="ORF">COU13_00660</name>
</gene>
<evidence type="ECO:0000256" key="1">
    <source>
        <dbReference type="ARBA" id="ARBA00023015"/>
    </source>
</evidence>
<dbReference type="AlphaFoldDB" id="A0A2H0UJC1"/>
<dbReference type="GO" id="GO:0003677">
    <property type="term" value="F:DNA binding"/>
    <property type="evidence" value="ECO:0007669"/>
    <property type="project" value="UniProtKB-KW"/>
</dbReference>
<protein>
    <recommendedName>
        <fullName evidence="4">HTH arsR-type domain-containing protein</fullName>
    </recommendedName>
</protein>
<dbReference type="SUPFAM" id="SSF46785">
    <property type="entry name" value="Winged helix' DNA-binding domain"/>
    <property type="match status" value="1"/>
</dbReference>
<dbReference type="EMBL" id="PFBF01000012">
    <property type="protein sequence ID" value="PIR86480.1"/>
    <property type="molecule type" value="Genomic_DNA"/>
</dbReference>
<keyword evidence="1" id="KW-0805">Transcription regulation</keyword>
<dbReference type="InterPro" id="IPR036390">
    <property type="entry name" value="WH_DNA-bd_sf"/>
</dbReference>
<dbReference type="CDD" id="cd00090">
    <property type="entry name" value="HTH_ARSR"/>
    <property type="match status" value="1"/>
</dbReference>
<dbReference type="InterPro" id="IPR011991">
    <property type="entry name" value="ArsR-like_HTH"/>
</dbReference>
<keyword evidence="3" id="KW-0804">Transcription</keyword>
<dbReference type="PANTHER" id="PTHR43132:SF2">
    <property type="entry name" value="ARSENICAL RESISTANCE OPERON REPRESSOR ARSR-RELATED"/>
    <property type="match status" value="1"/>
</dbReference>
<proteinExistence type="predicted"/>
<reference evidence="6" key="1">
    <citation type="submission" date="2017-09" db="EMBL/GenBank/DDBJ databases">
        <title>Depth-based differentiation of microbial function through sediment-hosted aquifers and enrichment of novel symbionts in the deep terrestrial subsurface.</title>
        <authorList>
            <person name="Probst A.J."/>
            <person name="Ladd B."/>
            <person name="Jarett J.K."/>
            <person name="Geller-Mcgrath D.E."/>
            <person name="Sieber C.M.K."/>
            <person name="Emerson J.B."/>
            <person name="Anantharaman K."/>
            <person name="Thomas B.C."/>
            <person name="Malmstrom R."/>
            <person name="Stieglmeier M."/>
            <person name="Klingl A."/>
            <person name="Woyke T."/>
            <person name="Ryan C.M."/>
            <person name="Banfield J.F."/>
        </authorList>
    </citation>
    <scope>NUCLEOTIDE SEQUENCE [LARGE SCALE GENOMIC DNA]</scope>
</reference>
<dbReference type="Proteomes" id="UP000230706">
    <property type="component" value="Unassembled WGS sequence"/>
</dbReference>
<evidence type="ECO:0000313" key="6">
    <source>
        <dbReference type="Proteomes" id="UP000230706"/>
    </source>
</evidence>
<dbReference type="Gene3D" id="1.10.10.10">
    <property type="entry name" value="Winged helix-like DNA-binding domain superfamily/Winged helix DNA-binding domain"/>
    <property type="match status" value="1"/>
</dbReference>
<comment type="caution">
    <text evidence="5">The sequence shown here is derived from an EMBL/GenBank/DDBJ whole genome shotgun (WGS) entry which is preliminary data.</text>
</comment>
<dbReference type="PANTHER" id="PTHR43132">
    <property type="entry name" value="ARSENICAL RESISTANCE OPERON REPRESSOR ARSR-RELATED"/>
    <property type="match status" value="1"/>
</dbReference>